<dbReference type="EMBL" id="MHIP01000020">
    <property type="protein sequence ID" value="OGY54996.1"/>
    <property type="molecule type" value="Genomic_DNA"/>
</dbReference>
<protein>
    <submittedName>
        <fullName evidence="1">Uncharacterized protein</fullName>
    </submittedName>
</protein>
<name>A0A1G1YT73_9BACT</name>
<reference evidence="1 2" key="1">
    <citation type="journal article" date="2016" name="Nat. Commun.">
        <title>Thousands of microbial genomes shed light on interconnected biogeochemical processes in an aquifer system.</title>
        <authorList>
            <person name="Anantharaman K."/>
            <person name="Brown C.T."/>
            <person name="Hug L.A."/>
            <person name="Sharon I."/>
            <person name="Castelle C.J."/>
            <person name="Probst A.J."/>
            <person name="Thomas B.C."/>
            <person name="Singh A."/>
            <person name="Wilkins M.J."/>
            <person name="Karaoz U."/>
            <person name="Brodie E.L."/>
            <person name="Williams K.H."/>
            <person name="Hubbard S.S."/>
            <person name="Banfield J.F."/>
        </authorList>
    </citation>
    <scope>NUCLEOTIDE SEQUENCE [LARGE SCALE GENOMIC DNA]</scope>
</reference>
<dbReference type="AlphaFoldDB" id="A0A1G1YT73"/>
<evidence type="ECO:0000313" key="1">
    <source>
        <dbReference type="EMBL" id="OGY54996.1"/>
    </source>
</evidence>
<gene>
    <name evidence="1" type="ORF">A3A24_01805</name>
</gene>
<comment type="caution">
    <text evidence="1">The sequence shown here is derived from an EMBL/GenBank/DDBJ whole genome shotgun (WGS) entry which is preliminary data.</text>
</comment>
<sequence>MQHPYNSNDERIIKEKLHILIQASQFKLLQGPLENTIWLLSRSLEFASVLPNQTLERHLGWLRREAGPINDSQWQQPMVKPFLAQIAKANEALRHDDRKSMLEKLKEASRLM</sequence>
<accession>A0A1G1YT73</accession>
<proteinExistence type="predicted"/>
<evidence type="ECO:0000313" key="2">
    <source>
        <dbReference type="Proteomes" id="UP000176512"/>
    </source>
</evidence>
<dbReference type="Proteomes" id="UP000176512">
    <property type="component" value="Unassembled WGS sequence"/>
</dbReference>
<organism evidence="1 2">
    <name type="scientific">Candidatus Buchananbacteria bacterium RIFCSPLOWO2_01_FULL_46_12</name>
    <dbReference type="NCBI Taxonomy" id="1797546"/>
    <lineage>
        <taxon>Bacteria</taxon>
        <taxon>Candidatus Buchananiibacteriota</taxon>
    </lineage>
</organism>